<accession>A0ABP6RA25</accession>
<keyword evidence="3" id="KW-1185">Reference proteome</keyword>
<comment type="caution">
    <text evidence="2">The sequence shown here is derived from an EMBL/GenBank/DDBJ whole genome shotgun (WGS) entry which is preliminary data.</text>
</comment>
<dbReference type="RefSeq" id="WP_344717767.1">
    <property type="nucleotide sequence ID" value="NZ_BAAAYG010000002.1"/>
</dbReference>
<reference evidence="3" key="1">
    <citation type="journal article" date="2019" name="Int. J. Syst. Evol. Microbiol.">
        <title>The Global Catalogue of Microorganisms (GCM) 10K type strain sequencing project: providing services to taxonomists for standard genome sequencing and annotation.</title>
        <authorList>
            <consortium name="The Broad Institute Genomics Platform"/>
            <consortium name="The Broad Institute Genome Sequencing Center for Infectious Disease"/>
            <person name="Wu L."/>
            <person name="Ma J."/>
        </authorList>
    </citation>
    <scope>NUCLEOTIDE SEQUENCE [LARGE SCALE GENOMIC DNA]</scope>
    <source>
        <strain evidence="3">JCM 11483</strain>
    </source>
</reference>
<feature type="domain" description="PKD" evidence="1">
    <location>
        <begin position="42"/>
        <end position="98"/>
    </location>
</feature>
<dbReference type="InterPro" id="IPR000601">
    <property type="entry name" value="PKD_dom"/>
</dbReference>
<dbReference type="Proteomes" id="UP001501736">
    <property type="component" value="Unassembled WGS sequence"/>
</dbReference>
<name>A0ABP6RA25_9MICC</name>
<evidence type="ECO:0000259" key="1">
    <source>
        <dbReference type="PROSITE" id="PS50093"/>
    </source>
</evidence>
<organism evidence="2 3">
    <name type="scientific">Nesterenkonia halobia</name>
    <dbReference type="NCBI Taxonomy" id="37922"/>
    <lineage>
        <taxon>Bacteria</taxon>
        <taxon>Bacillati</taxon>
        <taxon>Actinomycetota</taxon>
        <taxon>Actinomycetes</taxon>
        <taxon>Micrococcales</taxon>
        <taxon>Micrococcaceae</taxon>
        <taxon>Nesterenkonia</taxon>
    </lineage>
</organism>
<gene>
    <name evidence="2" type="ORF">GCM10020260_04870</name>
</gene>
<proteinExistence type="predicted"/>
<sequence length="183" mass="20550">MKFEPDLLGFGYKGRHTNIYADVETQTVTQELLGEPVELRATPQEFHWDYGDGATRTTYEPGESLPDYDGTGQEIVKTDFETVTSHVYEETGIYPVTVETVYTGEFRVGDGEWRDIPGTVSVESSPGEADIWTQNSRWVSGACESAELWGCNGPIEFDPATDRPPKIYQDQYDENGHWLGPVK</sequence>
<protein>
    <recommendedName>
        <fullName evidence="1">PKD domain-containing protein</fullName>
    </recommendedName>
</protein>
<evidence type="ECO:0000313" key="2">
    <source>
        <dbReference type="EMBL" id="GAA3280503.1"/>
    </source>
</evidence>
<dbReference type="SUPFAM" id="SSF49299">
    <property type="entry name" value="PKD domain"/>
    <property type="match status" value="1"/>
</dbReference>
<evidence type="ECO:0000313" key="3">
    <source>
        <dbReference type="Proteomes" id="UP001501736"/>
    </source>
</evidence>
<dbReference type="InterPro" id="IPR035986">
    <property type="entry name" value="PKD_dom_sf"/>
</dbReference>
<dbReference type="PROSITE" id="PS50093">
    <property type="entry name" value="PKD"/>
    <property type="match status" value="1"/>
</dbReference>
<dbReference type="EMBL" id="BAAAYG010000002">
    <property type="protein sequence ID" value="GAA3280503.1"/>
    <property type="molecule type" value="Genomic_DNA"/>
</dbReference>